<dbReference type="InterPro" id="IPR005186">
    <property type="entry name" value="FlaG"/>
</dbReference>
<reference evidence="2 3" key="1">
    <citation type="journal article" date="2024" name="Int. J. Syst. Evol. Microbiol.">
        <title>Clostridium omnivorum sp. nov., isolated from anoxic soil under the treatment of reductive soil disinfestation.</title>
        <authorList>
            <person name="Ueki A."/>
            <person name="Tonouchi A."/>
            <person name="Kaku N."/>
            <person name="Honma S."/>
            <person name="Ueki K."/>
        </authorList>
    </citation>
    <scope>NUCLEOTIDE SEQUENCE [LARGE SCALE GENOMIC DNA]</scope>
    <source>
        <strain evidence="2 3">E14</strain>
    </source>
</reference>
<name>A0ABQ5NAV3_9CLOT</name>
<proteinExistence type="predicted"/>
<dbReference type="Pfam" id="PF03646">
    <property type="entry name" value="FlaG"/>
    <property type="match status" value="1"/>
</dbReference>
<dbReference type="Proteomes" id="UP001208567">
    <property type="component" value="Unassembled WGS sequence"/>
</dbReference>
<dbReference type="SUPFAM" id="SSF160214">
    <property type="entry name" value="FlaG-like"/>
    <property type="match status" value="1"/>
</dbReference>
<dbReference type="PANTHER" id="PTHR37166">
    <property type="entry name" value="PROTEIN FLAG"/>
    <property type="match status" value="1"/>
</dbReference>
<organism evidence="2 3">
    <name type="scientific">Clostridium omnivorum</name>
    <dbReference type="NCBI Taxonomy" id="1604902"/>
    <lineage>
        <taxon>Bacteria</taxon>
        <taxon>Bacillati</taxon>
        <taxon>Bacillota</taxon>
        <taxon>Clostridia</taxon>
        <taxon>Eubacteriales</taxon>
        <taxon>Clostridiaceae</taxon>
        <taxon>Clostridium</taxon>
    </lineage>
</organism>
<feature type="compositionally biased region" description="Polar residues" evidence="1">
    <location>
        <begin position="11"/>
        <end position="31"/>
    </location>
</feature>
<gene>
    <name evidence="2" type="ORF">bsdE14_37370</name>
</gene>
<dbReference type="RefSeq" id="WP_264851629.1">
    <property type="nucleotide sequence ID" value="NZ_BRXR01000001.1"/>
</dbReference>
<dbReference type="Gene3D" id="3.30.160.170">
    <property type="entry name" value="FlaG-like"/>
    <property type="match status" value="1"/>
</dbReference>
<comment type="caution">
    <text evidence="2">The sequence shown here is derived from an EMBL/GenBank/DDBJ whole genome shotgun (WGS) entry which is preliminary data.</text>
</comment>
<evidence type="ECO:0000313" key="3">
    <source>
        <dbReference type="Proteomes" id="UP001208567"/>
    </source>
</evidence>
<dbReference type="EMBL" id="BRXR01000001">
    <property type="protein sequence ID" value="GLC32327.1"/>
    <property type="molecule type" value="Genomic_DNA"/>
</dbReference>
<evidence type="ECO:0000313" key="2">
    <source>
        <dbReference type="EMBL" id="GLC32327.1"/>
    </source>
</evidence>
<keyword evidence="3" id="KW-1185">Reference proteome</keyword>
<dbReference type="PANTHER" id="PTHR37166:SF1">
    <property type="entry name" value="PROTEIN FLAG"/>
    <property type="match status" value="1"/>
</dbReference>
<dbReference type="InterPro" id="IPR035924">
    <property type="entry name" value="FlaG-like_sf"/>
</dbReference>
<sequence>MELRNIGQGGQVNSETVKNIDKSNSYNSTDVKYQDVNDKSGKDLVVTSMDKDTDEKAIKKAVDKLNKFLEDDKTHAEYEVHDKFRDIMIKIVDDKTGKVIQEFPPKKILDMVAKMCEMVGVLFDKKA</sequence>
<protein>
    <recommendedName>
        <fullName evidence="4">Flagellar protein FlaG</fullName>
    </recommendedName>
</protein>
<evidence type="ECO:0000256" key="1">
    <source>
        <dbReference type="SAM" id="MobiDB-lite"/>
    </source>
</evidence>
<feature type="region of interest" description="Disordered" evidence="1">
    <location>
        <begin position="1"/>
        <end position="34"/>
    </location>
</feature>
<evidence type="ECO:0008006" key="4">
    <source>
        <dbReference type="Google" id="ProtNLM"/>
    </source>
</evidence>
<accession>A0ABQ5NAV3</accession>